<dbReference type="InterPro" id="IPR006527">
    <property type="entry name" value="F-box-assoc_dom_typ1"/>
</dbReference>
<feature type="domain" description="F-box" evidence="1">
    <location>
        <begin position="9"/>
        <end position="50"/>
    </location>
</feature>
<dbReference type="InterPro" id="IPR036047">
    <property type="entry name" value="F-box-like_dom_sf"/>
</dbReference>
<gene>
    <name evidence="2" type="ORF">RchiOBHm_Chr2g0086061</name>
</gene>
<dbReference type="Gramene" id="PRQ46159">
    <property type="protein sequence ID" value="PRQ46159"/>
    <property type="gene ID" value="RchiOBHm_Chr2g0086061"/>
</dbReference>
<accession>A0A2P6RI99</accession>
<dbReference type="AlphaFoldDB" id="A0A2P6RI99"/>
<organism evidence="2 3">
    <name type="scientific">Rosa chinensis</name>
    <name type="common">China rose</name>
    <dbReference type="NCBI Taxonomy" id="74649"/>
    <lineage>
        <taxon>Eukaryota</taxon>
        <taxon>Viridiplantae</taxon>
        <taxon>Streptophyta</taxon>
        <taxon>Embryophyta</taxon>
        <taxon>Tracheophyta</taxon>
        <taxon>Spermatophyta</taxon>
        <taxon>Magnoliopsida</taxon>
        <taxon>eudicotyledons</taxon>
        <taxon>Gunneridae</taxon>
        <taxon>Pentapetalae</taxon>
        <taxon>rosids</taxon>
        <taxon>fabids</taxon>
        <taxon>Rosales</taxon>
        <taxon>Rosaceae</taxon>
        <taxon>Rosoideae</taxon>
        <taxon>Rosoideae incertae sedis</taxon>
        <taxon>Rosa</taxon>
    </lineage>
</organism>
<dbReference type="Gene3D" id="1.20.1280.50">
    <property type="match status" value="1"/>
</dbReference>
<dbReference type="Proteomes" id="UP000238479">
    <property type="component" value="Chromosome 2"/>
</dbReference>
<dbReference type="CDD" id="cd22157">
    <property type="entry name" value="F-box_AtFBW1-like"/>
    <property type="match status" value="1"/>
</dbReference>
<dbReference type="NCBIfam" id="TIGR01640">
    <property type="entry name" value="F_box_assoc_1"/>
    <property type="match status" value="1"/>
</dbReference>
<dbReference type="OrthoDB" id="1432010at2759"/>
<proteinExistence type="predicted"/>
<dbReference type="SUPFAM" id="SSF81383">
    <property type="entry name" value="F-box domain"/>
    <property type="match status" value="1"/>
</dbReference>
<name>A0A2P6RI99_ROSCH</name>
<dbReference type="InterPro" id="IPR050796">
    <property type="entry name" value="SCF_F-box_component"/>
</dbReference>
<dbReference type="EMBL" id="PDCK01000040">
    <property type="protein sequence ID" value="PRQ46159.1"/>
    <property type="molecule type" value="Genomic_DNA"/>
</dbReference>
<dbReference type="InterPro" id="IPR017451">
    <property type="entry name" value="F-box-assoc_interact_dom"/>
</dbReference>
<dbReference type="InterPro" id="IPR001810">
    <property type="entry name" value="F-box_dom"/>
</dbReference>
<dbReference type="PANTHER" id="PTHR31672:SF13">
    <property type="entry name" value="F-BOX PROTEIN CPR30-LIKE"/>
    <property type="match status" value="1"/>
</dbReference>
<dbReference type="PANTHER" id="PTHR31672">
    <property type="entry name" value="BNACNNG10540D PROTEIN"/>
    <property type="match status" value="1"/>
</dbReference>
<dbReference type="Pfam" id="PF07734">
    <property type="entry name" value="FBA_1"/>
    <property type="match status" value="1"/>
</dbReference>
<dbReference type="STRING" id="74649.A0A2P6RI99"/>
<evidence type="ECO:0000259" key="1">
    <source>
        <dbReference type="SMART" id="SM00256"/>
    </source>
</evidence>
<dbReference type="Pfam" id="PF00646">
    <property type="entry name" value="F-box"/>
    <property type="match status" value="1"/>
</dbReference>
<sequence length="393" mass="45369">MALRRAISIPEDIIAGEIVLRLPVKSVGRCRCVCKRWRFLFSDPDFAKSHIQSAPKQQRLVFHLGYEFHSQDLELGMQKSLVRVSPPPFKNPKHALSFVGSCNGLVACVSGASIQTCRPSREISLFIWNPLTGFYKEFLGQGFYSLMRGFGHVSRADDYKVVELLDHELVREIRVFSLSSQTWKSIKCPLNLTFTTLQVKGVFLNEALHWLAYETDRPDLDPRIAPVVLFVFDLAKEEFRKVQVPRGVVRCSMYDRRLGVSCEGCLYIMCFPKSGYRCRDALRVEFWVMREYGNISNIYSWNIISIRIPNEFTRYNLEPILLMETCAVVMNRSKKSGRLVSQQGSNIRSNDREDIYMIHHHTQKENLKVYIVESDPPDMIVYEESIFSLLVSN</sequence>
<evidence type="ECO:0000313" key="2">
    <source>
        <dbReference type="EMBL" id="PRQ46159.1"/>
    </source>
</evidence>
<reference evidence="2 3" key="1">
    <citation type="journal article" date="2018" name="Nat. Genet.">
        <title>The Rosa genome provides new insights in the design of modern roses.</title>
        <authorList>
            <person name="Bendahmane M."/>
        </authorList>
    </citation>
    <scope>NUCLEOTIDE SEQUENCE [LARGE SCALE GENOMIC DNA]</scope>
    <source>
        <strain evidence="3">cv. Old Blush</strain>
    </source>
</reference>
<protein>
    <submittedName>
        <fullName evidence="2">Putative F-box domain-containing protein</fullName>
    </submittedName>
</protein>
<evidence type="ECO:0000313" key="3">
    <source>
        <dbReference type="Proteomes" id="UP000238479"/>
    </source>
</evidence>
<keyword evidence="3" id="KW-1185">Reference proteome</keyword>
<comment type="caution">
    <text evidence="2">The sequence shown here is derived from an EMBL/GenBank/DDBJ whole genome shotgun (WGS) entry which is preliminary data.</text>
</comment>
<dbReference type="SMART" id="SM00256">
    <property type="entry name" value="FBOX"/>
    <property type="match status" value="1"/>
</dbReference>